<name>A0ABP9BW30_9ACTN</name>
<sequence length="57" mass="6047">MPEAVERPPRRDDTAADAGSLERLGVLEPQPVPEPAADPLLEPVHEDPGEPIPDDAA</sequence>
<keyword evidence="3" id="KW-1185">Reference proteome</keyword>
<dbReference type="EMBL" id="BAABIG010000024">
    <property type="protein sequence ID" value="GAA4799475.1"/>
    <property type="molecule type" value="Genomic_DNA"/>
</dbReference>
<accession>A0ABP9BW30</accession>
<reference evidence="3" key="1">
    <citation type="journal article" date="2019" name="Int. J. Syst. Evol. Microbiol.">
        <title>The Global Catalogue of Microorganisms (GCM) 10K type strain sequencing project: providing services to taxonomists for standard genome sequencing and annotation.</title>
        <authorList>
            <consortium name="The Broad Institute Genomics Platform"/>
            <consortium name="The Broad Institute Genome Sequencing Center for Infectious Disease"/>
            <person name="Wu L."/>
            <person name="Ma J."/>
        </authorList>
    </citation>
    <scope>NUCLEOTIDE SEQUENCE [LARGE SCALE GENOMIC DNA]</scope>
    <source>
        <strain evidence="3">JCM 18081</strain>
    </source>
</reference>
<comment type="caution">
    <text evidence="2">The sequence shown here is derived from an EMBL/GenBank/DDBJ whole genome shotgun (WGS) entry which is preliminary data.</text>
</comment>
<evidence type="ECO:0000313" key="2">
    <source>
        <dbReference type="EMBL" id="GAA4799475.1"/>
    </source>
</evidence>
<feature type="compositionally biased region" description="Basic and acidic residues" evidence="1">
    <location>
        <begin position="1"/>
        <end position="14"/>
    </location>
</feature>
<gene>
    <name evidence="2" type="ORF">GCM10023220_29550</name>
</gene>
<protein>
    <submittedName>
        <fullName evidence="2">Uncharacterized protein</fullName>
    </submittedName>
</protein>
<evidence type="ECO:0000313" key="3">
    <source>
        <dbReference type="Proteomes" id="UP001501265"/>
    </source>
</evidence>
<organism evidence="2 3">
    <name type="scientific">Streptomyces ziwulingensis</name>
    <dbReference type="NCBI Taxonomy" id="1045501"/>
    <lineage>
        <taxon>Bacteria</taxon>
        <taxon>Bacillati</taxon>
        <taxon>Actinomycetota</taxon>
        <taxon>Actinomycetes</taxon>
        <taxon>Kitasatosporales</taxon>
        <taxon>Streptomycetaceae</taxon>
        <taxon>Streptomyces</taxon>
    </lineage>
</organism>
<evidence type="ECO:0000256" key="1">
    <source>
        <dbReference type="SAM" id="MobiDB-lite"/>
    </source>
</evidence>
<dbReference type="Proteomes" id="UP001501265">
    <property type="component" value="Unassembled WGS sequence"/>
</dbReference>
<feature type="region of interest" description="Disordered" evidence="1">
    <location>
        <begin position="1"/>
        <end position="57"/>
    </location>
</feature>
<proteinExistence type="predicted"/>